<proteinExistence type="predicted"/>
<evidence type="ECO:0000313" key="3">
    <source>
        <dbReference type="Proteomes" id="UP001617351"/>
    </source>
</evidence>
<dbReference type="Proteomes" id="UP001617351">
    <property type="component" value="Unassembled WGS sequence"/>
</dbReference>
<organism evidence="2 3">
    <name type="scientific">Streptomyces toxytricini</name>
    <name type="common">Actinomyces toxytricini</name>
    <dbReference type="NCBI Taxonomy" id="67369"/>
    <lineage>
        <taxon>Bacteria</taxon>
        <taxon>Bacillati</taxon>
        <taxon>Actinomycetota</taxon>
        <taxon>Actinomycetes</taxon>
        <taxon>Kitasatosporales</taxon>
        <taxon>Streptomycetaceae</taxon>
        <taxon>Streptomyces</taxon>
    </lineage>
</organism>
<sequence length="40" mass="4269">MRAESADVASGEWSGCAPPPPAEEELDSELDRRLARAAAR</sequence>
<keyword evidence="3" id="KW-1185">Reference proteome</keyword>
<dbReference type="EMBL" id="JBIUYY010000001">
    <property type="protein sequence ID" value="MFJ2820383.1"/>
    <property type="molecule type" value="Genomic_DNA"/>
</dbReference>
<dbReference type="RefSeq" id="WP_402377496.1">
    <property type="nucleotide sequence ID" value="NZ_JBIUYY010000001.1"/>
</dbReference>
<comment type="caution">
    <text evidence="2">The sequence shown here is derived from an EMBL/GenBank/DDBJ whole genome shotgun (WGS) entry which is preliminary data.</text>
</comment>
<accession>A0ABW8EAY7</accession>
<feature type="region of interest" description="Disordered" evidence="1">
    <location>
        <begin position="1"/>
        <end position="40"/>
    </location>
</feature>
<gene>
    <name evidence="2" type="ORF">ACIO7M_04600</name>
</gene>
<reference evidence="2 3" key="1">
    <citation type="submission" date="2024-10" db="EMBL/GenBank/DDBJ databases">
        <title>The Natural Products Discovery Center: Release of the First 8490 Sequenced Strains for Exploring Actinobacteria Biosynthetic Diversity.</title>
        <authorList>
            <person name="Kalkreuter E."/>
            <person name="Kautsar S.A."/>
            <person name="Yang D."/>
            <person name="Bader C.D."/>
            <person name="Teijaro C.N."/>
            <person name="Fluegel L."/>
            <person name="Davis C.M."/>
            <person name="Simpson J.R."/>
            <person name="Lauterbach L."/>
            <person name="Steele A.D."/>
            <person name="Gui C."/>
            <person name="Meng S."/>
            <person name="Li G."/>
            <person name="Viehrig K."/>
            <person name="Ye F."/>
            <person name="Su P."/>
            <person name="Kiefer A.F."/>
            <person name="Nichols A."/>
            <person name="Cepeda A.J."/>
            <person name="Yan W."/>
            <person name="Fan B."/>
            <person name="Jiang Y."/>
            <person name="Adhikari A."/>
            <person name="Zheng C.-J."/>
            <person name="Schuster L."/>
            <person name="Cowan T.M."/>
            <person name="Smanski M.J."/>
            <person name="Chevrette M.G."/>
            <person name="De Carvalho L.P.S."/>
            <person name="Shen B."/>
        </authorList>
    </citation>
    <scope>NUCLEOTIDE SEQUENCE [LARGE SCALE GENOMIC DNA]</scope>
    <source>
        <strain evidence="2 3">NPDC087220</strain>
    </source>
</reference>
<evidence type="ECO:0000256" key="1">
    <source>
        <dbReference type="SAM" id="MobiDB-lite"/>
    </source>
</evidence>
<name>A0ABW8EAY7_STRT5</name>
<evidence type="ECO:0000313" key="2">
    <source>
        <dbReference type="EMBL" id="MFJ2820383.1"/>
    </source>
</evidence>
<protein>
    <submittedName>
        <fullName evidence="2">Uncharacterized protein</fullName>
    </submittedName>
</protein>